<dbReference type="RefSeq" id="YP_009665953.1">
    <property type="nucleotide sequence ID" value="NC_043376.1"/>
</dbReference>
<evidence type="ECO:0000313" key="2">
    <source>
        <dbReference type="EMBL" id="CAS06619.1"/>
    </source>
</evidence>
<accession>E4W7N8</accession>
<dbReference type="SUPFAM" id="SSF52799">
    <property type="entry name" value="(Phosphotyrosine protein) phosphatases II"/>
    <property type="match status" value="1"/>
</dbReference>
<name>E4W7N8_9VIRU</name>
<dbReference type="InterPro" id="IPR050348">
    <property type="entry name" value="Protein-Tyr_Phosphatase"/>
</dbReference>
<sequence>TIIYDEHQGIMNKDLSGTLRFSAPTGTLQGSQREEEELLFEHSRVVLSDETGSCIPTNASYIDGFKEPQAYIALRTPDSESTISNFLRMIWQHRSEVIVMLDLPEENQYGTSFWNSDEESLLQVGKLSIKKFRAHQNHPSFEIMRVLITHEDGATLQVNQFLFKNWQCLDVWPSECDVLDLIFMARLYKSAVTPTILKGYKSPVVVLCSDGLQRSMVFCAVDIGITSILPRGKINLYSI</sequence>
<evidence type="ECO:0000259" key="1">
    <source>
        <dbReference type="PROSITE" id="PS50055"/>
    </source>
</evidence>
<dbReference type="InterPro" id="IPR000242">
    <property type="entry name" value="PTP_cat"/>
</dbReference>
<dbReference type="EMBL" id="FM864265">
    <property type="protein sequence ID" value="CAS06619.1"/>
    <property type="molecule type" value="Genomic_DNA"/>
</dbReference>
<feature type="domain" description="Tyrosine-protein phosphatase" evidence="1">
    <location>
        <begin position="33"/>
        <end position="239"/>
    </location>
</feature>
<feature type="non-terminal residue" evidence="2">
    <location>
        <position position="239"/>
    </location>
</feature>
<dbReference type="SMART" id="SM00194">
    <property type="entry name" value="PTPc"/>
    <property type="match status" value="1"/>
</dbReference>
<dbReference type="PROSITE" id="PS50055">
    <property type="entry name" value="TYR_PHOSPHATASE_PTP"/>
    <property type="match status" value="1"/>
</dbReference>
<dbReference type="Gene3D" id="3.90.190.10">
    <property type="entry name" value="Protein tyrosine phosphatase superfamily"/>
    <property type="match status" value="1"/>
</dbReference>
<protein>
    <submittedName>
        <fullName evidence="2">Protein tyrosine phosphatase</fullName>
    </submittedName>
</protein>
<reference evidence="2" key="1">
    <citation type="journal article" date="2012" name="BMC Evol. Biol.">
        <title>Evolutionary mechanisms driving the evolution of a large polydnavirus gene family coding for protein tyrosine phosphatases.</title>
        <authorList>
            <person name="Serbielle C."/>
            <person name="Dupas S."/>
            <person name="Perdereau E."/>
            <person name="Hericourt F."/>
            <person name="Dupuy C."/>
            <person name="Huguet E."/>
            <person name="Drezen J.M."/>
        </authorList>
    </citation>
    <scope>NUCLEOTIDE SEQUENCE</scope>
</reference>
<dbReference type="Pfam" id="PF00102">
    <property type="entry name" value="Y_phosphatase"/>
    <property type="match status" value="1"/>
</dbReference>
<dbReference type="CDD" id="cd00047">
    <property type="entry name" value="PTPc"/>
    <property type="match status" value="1"/>
</dbReference>
<dbReference type="KEGG" id="vg:41332111"/>
<gene>
    <name evidence="2" type="primary">PTP P</name>
</gene>
<dbReference type="InterPro" id="IPR029021">
    <property type="entry name" value="Prot-tyrosine_phosphatase-like"/>
</dbReference>
<dbReference type="GeneID" id="41332111"/>
<dbReference type="GO" id="GO:0004725">
    <property type="term" value="F:protein tyrosine phosphatase activity"/>
    <property type="evidence" value="ECO:0007669"/>
    <property type="project" value="InterPro"/>
</dbReference>
<dbReference type="PANTHER" id="PTHR19134">
    <property type="entry name" value="RECEPTOR-TYPE TYROSINE-PROTEIN PHOSPHATASE"/>
    <property type="match status" value="1"/>
</dbReference>
<organism evidence="2">
    <name type="scientific">Bracoviriform rubeculae</name>
    <dbReference type="NCBI Taxonomy" id="47223"/>
    <lineage>
        <taxon>Viruses</taxon>
        <taxon>Viruses incertae sedis</taxon>
        <taxon>Polydnaviriformidae</taxon>
        <taxon>Bracoviriform</taxon>
    </lineage>
</organism>
<proteinExistence type="predicted"/>
<feature type="non-terminal residue" evidence="2">
    <location>
        <position position="1"/>
    </location>
</feature>
<dbReference type="PANTHER" id="PTHR19134:SF449">
    <property type="entry name" value="TYROSINE-PROTEIN PHOSPHATASE 1"/>
    <property type="match status" value="1"/>
</dbReference>